<sequence length="306" mass="35879">MSGEDSKSSGEFGEKIVLNLLKLIGWGNADRNPSIVCLNEEHERKSEKHGLDYVFSFESPLFNHRQEDVLISSKHNKENYPEYPTSIFKKYLYELAEAMDCFPGDPKYSESRISRTIKERKTSGVIFWISSKEDSERDLLNEIKTFRNTDKKVEYGPIYLVDNIRANFLFRAISYAKNLYGEYNFFYPPTGYNNTDPYVKSDYGNKLPVQWINTNILPIRVEINKSGPALLLFVNEQFSENSLRRIMGFTQRLTHSWVKVIILYYDYLELEHRNAVQTTKRLFEEKFIDTVDVRSFRDTISILGEE</sequence>
<dbReference type="Pfam" id="PF26115">
    <property type="entry name" value="PDDEXK_GAPS4"/>
    <property type="match status" value="1"/>
</dbReference>
<dbReference type="STRING" id="44251.PDUR_19195"/>
<protein>
    <recommendedName>
        <fullName evidence="1">GAPS4 PD-(D/E)XK nuclease domain-containing protein</fullName>
    </recommendedName>
</protein>
<evidence type="ECO:0000313" key="3">
    <source>
        <dbReference type="Proteomes" id="UP000029409"/>
    </source>
</evidence>
<dbReference type="eggNOG" id="ENOG502ZKFM">
    <property type="taxonomic scope" value="Bacteria"/>
</dbReference>
<accession>A0A089HRT7</accession>
<name>A0A089HRT7_PAEDU</name>
<dbReference type="RefSeq" id="WP_042207594.1">
    <property type="nucleotide sequence ID" value="NZ_CP009288.1"/>
</dbReference>
<dbReference type="AlphaFoldDB" id="A0A089HRT7"/>
<reference evidence="2 3" key="1">
    <citation type="submission" date="2014-08" db="EMBL/GenBank/DDBJ databases">
        <title>Comparative genomics of the Paenibacillus odorifer group.</title>
        <authorList>
            <person name="den Bakker H.C."/>
            <person name="Tsai Y.-C."/>
            <person name="Martin N."/>
            <person name="Korlach J."/>
            <person name="Wiedmann M."/>
        </authorList>
    </citation>
    <scope>NUCLEOTIDE SEQUENCE [LARGE SCALE GENOMIC DNA]</scope>
    <source>
        <strain evidence="2 3">DSM 1735</strain>
    </source>
</reference>
<dbReference type="KEGG" id="pdu:PDUR_19195"/>
<dbReference type="EMBL" id="CP009288">
    <property type="protein sequence ID" value="AIQ13802.1"/>
    <property type="molecule type" value="Genomic_DNA"/>
</dbReference>
<gene>
    <name evidence="2" type="ORF">PDUR_19195</name>
</gene>
<dbReference type="Proteomes" id="UP000029409">
    <property type="component" value="Chromosome"/>
</dbReference>
<dbReference type="InterPro" id="IPR058873">
    <property type="entry name" value="PDDEXK_GAPS4"/>
</dbReference>
<organism evidence="2 3">
    <name type="scientific">Paenibacillus durus</name>
    <name type="common">Paenibacillus azotofixans</name>
    <dbReference type="NCBI Taxonomy" id="44251"/>
    <lineage>
        <taxon>Bacteria</taxon>
        <taxon>Bacillati</taxon>
        <taxon>Bacillota</taxon>
        <taxon>Bacilli</taxon>
        <taxon>Bacillales</taxon>
        <taxon>Paenibacillaceae</taxon>
        <taxon>Paenibacillus</taxon>
    </lineage>
</organism>
<proteinExistence type="predicted"/>
<keyword evidence="3" id="KW-1185">Reference proteome</keyword>
<feature type="domain" description="GAPS4 PD-(D/E)XK nuclease" evidence="1">
    <location>
        <begin position="2"/>
        <end position="165"/>
    </location>
</feature>
<evidence type="ECO:0000313" key="2">
    <source>
        <dbReference type="EMBL" id="AIQ13802.1"/>
    </source>
</evidence>
<evidence type="ECO:0000259" key="1">
    <source>
        <dbReference type="Pfam" id="PF26115"/>
    </source>
</evidence>
<dbReference type="OrthoDB" id="2680225at2"/>